<dbReference type="Pfam" id="PF00512">
    <property type="entry name" value="HisKA"/>
    <property type="match status" value="1"/>
</dbReference>
<dbReference type="PRINTS" id="PR00344">
    <property type="entry name" value="BCTRLSENSOR"/>
</dbReference>
<evidence type="ECO:0000256" key="6">
    <source>
        <dbReference type="ARBA" id="ARBA00022679"/>
    </source>
</evidence>
<dbReference type="eggNOG" id="COG4191">
    <property type="taxonomic scope" value="Bacteria"/>
</dbReference>
<evidence type="ECO:0000313" key="13">
    <source>
        <dbReference type="EMBL" id="CBE67221.1"/>
    </source>
</evidence>
<dbReference type="Pfam" id="PF02518">
    <property type="entry name" value="HATPase_c"/>
    <property type="match status" value="1"/>
</dbReference>
<dbReference type="CDD" id="cd00082">
    <property type="entry name" value="HisKA"/>
    <property type="match status" value="1"/>
</dbReference>
<feature type="transmembrane region" description="Helical" evidence="10">
    <location>
        <begin position="182"/>
        <end position="202"/>
    </location>
</feature>
<evidence type="ECO:0000256" key="2">
    <source>
        <dbReference type="ARBA" id="ARBA00004651"/>
    </source>
</evidence>
<dbReference type="PANTHER" id="PTHR44936">
    <property type="entry name" value="SENSOR PROTEIN CREC"/>
    <property type="match status" value="1"/>
</dbReference>
<dbReference type="AlphaFoldDB" id="D5MI71"/>
<dbReference type="SUPFAM" id="SSF55874">
    <property type="entry name" value="ATPase domain of HSP90 chaperone/DNA topoisomerase II/histidine kinase"/>
    <property type="match status" value="1"/>
</dbReference>
<dbReference type="EMBL" id="FP565575">
    <property type="protein sequence ID" value="CBE67221.1"/>
    <property type="molecule type" value="Genomic_DNA"/>
</dbReference>
<evidence type="ECO:0000259" key="12">
    <source>
        <dbReference type="PROSITE" id="PS50885"/>
    </source>
</evidence>
<dbReference type="InterPro" id="IPR036890">
    <property type="entry name" value="HATPase_C_sf"/>
</dbReference>
<comment type="catalytic activity">
    <reaction evidence="1">
        <text>ATP + protein L-histidine = ADP + protein N-phospho-L-histidine.</text>
        <dbReference type="EC" id="2.7.13.3"/>
    </reaction>
</comment>
<dbReference type="SUPFAM" id="SSF47384">
    <property type="entry name" value="Homodimeric domain of signal transducing histidine kinase"/>
    <property type="match status" value="1"/>
</dbReference>
<dbReference type="HOGENOM" id="CLU_557554_0_0_0"/>
<keyword evidence="8 13" id="KW-0418">Kinase</keyword>
<dbReference type="Gene3D" id="3.30.565.10">
    <property type="entry name" value="Histidine kinase-like ATPase, C-terminal domain"/>
    <property type="match status" value="1"/>
</dbReference>
<name>D5MI71_METO1</name>
<evidence type="ECO:0000256" key="5">
    <source>
        <dbReference type="ARBA" id="ARBA00022553"/>
    </source>
</evidence>
<evidence type="ECO:0000256" key="1">
    <source>
        <dbReference type="ARBA" id="ARBA00000085"/>
    </source>
</evidence>
<dbReference type="InterPro" id="IPR003660">
    <property type="entry name" value="HAMP_dom"/>
</dbReference>
<sequence>MQIRRKIELAFGVILCLLLLTAGQGLWMFIHTKSALGELRQAFSDVLLLDDLKVLIYRQAKEIPDYLTGHDPDAKEEFRSYAAQIAMRFHESDRLAGTPVQARYLGDLRRAYAAHARLADRIFRAYDSKQYRRALGLMEHDVENIALPALDQAVASLHRALYASSFERVMAQAQSFERTAQMVSLLAVLTTFGAGLLIFLWLSRGLVRPINALVEATREVGQGNLDIQGLPVSRDEIGELASAFSGMVQRIKHFQTQIVETEQMASIGATAVAVAHGLRNPLASVRALAQVALVEHESFPAVNESLHEIIAEVDRLNARISHLLTFAVPARLHPVSADLNDVIERVVADFQQIKPQQVVFALHLDPGLPSVQLDTVHMKEVLREIVLNALEAMPDGGDVRVATKRGEGPEGRPILILEVADTGRGIAVEALPHVFEPFYTTRADGTGLGLSIVRRLVEQQGGTVAVESHPGAGACVRLTFPLHEPGERM</sequence>
<dbReference type="GO" id="GO:0000155">
    <property type="term" value="F:phosphorelay sensor kinase activity"/>
    <property type="evidence" value="ECO:0007669"/>
    <property type="project" value="InterPro"/>
</dbReference>
<dbReference type="Pfam" id="PF00672">
    <property type="entry name" value="HAMP"/>
    <property type="match status" value="1"/>
</dbReference>
<evidence type="ECO:0000256" key="8">
    <source>
        <dbReference type="ARBA" id="ARBA00022777"/>
    </source>
</evidence>
<comment type="subcellular location">
    <subcellularLocation>
        <location evidence="2">Cell membrane</location>
        <topology evidence="2">Multi-pass membrane protein</topology>
    </subcellularLocation>
</comment>
<dbReference type="PROSITE" id="PS50885">
    <property type="entry name" value="HAMP"/>
    <property type="match status" value="1"/>
</dbReference>
<dbReference type="PROSITE" id="PS50109">
    <property type="entry name" value="HIS_KIN"/>
    <property type="match status" value="1"/>
</dbReference>
<feature type="domain" description="HAMP" evidence="12">
    <location>
        <begin position="204"/>
        <end position="256"/>
    </location>
</feature>
<dbReference type="Gene3D" id="6.10.340.10">
    <property type="match status" value="1"/>
</dbReference>
<reference evidence="13 14" key="1">
    <citation type="journal article" date="2010" name="Nature">
        <title>Nitrite-driven anaerobic methane oxidation by oxygenic bacteria.</title>
        <authorList>
            <person name="Ettwig K.F."/>
            <person name="Butler M.K."/>
            <person name="Le Paslier D."/>
            <person name="Pelletier E."/>
            <person name="Mangenot S."/>
            <person name="Kuypers M.M.M."/>
            <person name="Schreiber F."/>
            <person name="Dutilh B.E."/>
            <person name="Zedelius J."/>
            <person name="de Beer D."/>
            <person name="Gloerich J."/>
            <person name="Wessels H.J.C.T."/>
            <person name="van Allen T."/>
            <person name="Luesken F."/>
            <person name="Wu M."/>
            <person name="van de Pas-Schoonen K.T."/>
            <person name="Op den Camp H.J.M."/>
            <person name="Janssen-Megens E.M."/>
            <person name="Francoijs K-J."/>
            <person name="Stunnenberg H."/>
            <person name="Weissenbach J."/>
            <person name="Jetten M.S.M."/>
            <person name="Strous M."/>
        </authorList>
    </citation>
    <scope>NUCLEOTIDE SEQUENCE [LARGE SCALE GENOMIC DNA]</scope>
</reference>
<keyword evidence="10" id="KW-1133">Transmembrane helix</keyword>
<keyword evidence="6 13" id="KW-0808">Transferase</keyword>
<dbReference type="Gene3D" id="1.10.287.130">
    <property type="match status" value="1"/>
</dbReference>
<dbReference type="InterPro" id="IPR003661">
    <property type="entry name" value="HisK_dim/P_dom"/>
</dbReference>
<dbReference type="SMART" id="SM00304">
    <property type="entry name" value="HAMP"/>
    <property type="match status" value="1"/>
</dbReference>
<evidence type="ECO:0000256" key="3">
    <source>
        <dbReference type="ARBA" id="ARBA00012438"/>
    </source>
</evidence>
<evidence type="ECO:0000256" key="4">
    <source>
        <dbReference type="ARBA" id="ARBA00022475"/>
    </source>
</evidence>
<evidence type="ECO:0000256" key="9">
    <source>
        <dbReference type="ARBA" id="ARBA00022840"/>
    </source>
</evidence>
<evidence type="ECO:0000256" key="7">
    <source>
        <dbReference type="ARBA" id="ARBA00022741"/>
    </source>
</evidence>
<dbReference type="KEGG" id="mox:DAMO_0104"/>
<accession>D5MI71</accession>
<keyword evidence="10" id="KW-0472">Membrane</keyword>
<dbReference type="EC" id="2.7.13.3" evidence="3"/>
<dbReference type="PANTHER" id="PTHR44936:SF10">
    <property type="entry name" value="SENSOR PROTEIN RSTB"/>
    <property type="match status" value="1"/>
</dbReference>
<proteinExistence type="predicted"/>
<feature type="domain" description="Histidine kinase" evidence="11">
    <location>
        <begin position="273"/>
        <end position="484"/>
    </location>
</feature>
<dbReference type="SMART" id="SM00387">
    <property type="entry name" value="HATPase_c"/>
    <property type="match status" value="1"/>
</dbReference>
<dbReference type="InterPro" id="IPR036097">
    <property type="entry name" value="HisK_dim/P_sf"/>
</dbReference>
<protein>
    <recommendedName>
        <fullName evidence="3">histidine kinase</fullName>
        <ecNumber evidence="3">2.7.13.3</ecNumber>
    </recommendedName>
</protein>
<keyword evidence="10" id="KW-0812">Transmembrane</keyword>
<dbReference type="InterPro" id="IPR003594">
    <property type="entry name" value="HATPase_dom"/>
</dbReference>
<dbReference type="Proteomes" id="UP000006898">
    <property type="component" value="Chromosome"/>
</dbReference>
<gene>
    <name evidence="13" type="ORF">DAMO_0104</name>
</gene>
<evidence type="ECO:0000259" key="11">
    <source>
        <dbReference type="PROSITE" id="PS50109"/>
    </source>
</evidence>
<dbReference type="CDD" id="cd06225">
    <property type="entry name" value="HAMP"/>
    <property type="match status" value="1"/>
</dbReference>
<keyword evidence="4" id="KW-1003">Cell membrane</keyword>
<organism evidence="13 14">
    <name type="scientific">Methylomirabilis oxygeniifera</name>
    <dbReference type="NCBI Taxonomy" id="671143"/>
    <lineage>
        <taxon>Bacteria</taxon>
        <taxon>Candidatus Methylomirabilota</taxon>
        <taxon>Candidatus Methylomirabilia</taxon>
        <taxon>Candidatus Methylomirabilales</taxon>
        <taxon>Candidatus Methylomirabilaceae</taxon>
        <taxon>Candidatus Methylomirabilis</taxon>
    </lineage>
</organism>
<keyword evidence="5" id="KW-0597">Phosphoprotein</keyword>
<keyword evidence="9" id="KW-0067">ATP-binding</keyword>
<dbReference type="InterPro" id="IPR050980">
    <property type="entry name" value="2C_sensor_his_kinase"/>
</dbReference>
<dbReference type="STRING" id="671143.DAMO_0104"/>
<dbReference type="PATRIC" id="fig|671143.5.peg.91"/>
<dbReference type="GO" id="GO:0005886">
    <property type="term" value="C:plasma membrane"/>
    <property type="evidence" value="ECO:0007669"/>
    <property type="project" value="UniProtKB-SubCell"/>
</dbReference>
<dbReference type="InterPro" id="IPR005467">
    <property type="entry name" value="His_kinase_dom"/>
</dbReference>
<keyword evidence="7" id="KW-0547">Nucleotide-binding</keyword>
<evidence type="ECO:0000313" key="14">
    <source>
        <dbReference type="Proteomes" id="UP000006898"/>
    </source>
</evidence>
<dbReference type="GO" id="GO:0005524">
    <property type="term" value="F:ATP binding"/>
    <property type="evidence" value="ECO:0007669"/>
    <property type="project" value="UniProtKB-KW"/>
</dbReference>
<dbReference type="SUPFAM" id="SSF158472">
    <property type="entry name" value="HAMP domain-like"/>
    <property type="match status" value="1"/>
</dbReference>
<dbReference type="InterPro" id="IPR004358">
    <property type="entry name" value="Sig_transdc_His_kin-like_C"/>
</dbReference>
<evidence type="ECO:0000256" key="10">
    <source>
        <dbReference type="SAM" id="Phobius"/>
    </source>
</evidence>